<feature type="region of interest" description="Disordered" evidence="12">
    <location>
        <begin position="345"/>
        <end position="373"/>
    </location>
</feature>
<evidence type="ECO:0000256" key="5">
    <source>
        <dbReference type="ARBA" id="ARBA00022737"/>
    </source>
</evidence>
<comment type="similarity">
    <text evidence="2 11">Belongs to the mitochondrial carrier (TC 2.A.29) family.</text>
</comment>
<evidence type="ECO:0000256" key="12">
    <source>
        <dbReference type="SAM" id="MobiDB-lite"/>
    </source>
</evidence>
<keyword evidence="3 11" id="KW-0813">Transport</keyword>
<dbReference type="GO" id="GO:0005741">
    <property type="term" value="C:mitochondrial outer membrane"/>
    <property type="evidence" value="ECO:0007669"/>
    <property type="project" value="UniProtKB-SubCell"/>
</dbReference>
<evidence type="ECO:0000313" key="15">
    <source>
        <dbReference type="EMBL" id="CAF1094281.1"/>
    </source>
</evidence>
<keyword evidence="8" id="KW-0496">Mitochondrion</keyword>
<evidence type="ECO:0000256" key="8">
    <source>
        <dbReference type="ARBA" id="ARBA00023128"/>
    </source>
</evidence>
<dbReference type="PANTHER" id="PTHR21252">
    <property type="entry name" value="TB1 PROTEIN-RELATED"/>
    <property type="match status" value="1"/>
</dbReference>
<dbReference type="EMBL" id="CAJOBA010009631">
    <property type="protein sequence ID" value="CAF3855737.1"/>
    <property type="molecule type" value="Genomic_DNA"/>
</dbReference>
<dbReference type="PANTHER" id="PTHR21252:SF2">
    <property type="entry name" value="MITOCHONDRIAL OUTER MEMBRANE PROTEIN SLC25A46"/>
    <property type="match status" value="1"/>
</dbReference>
<feature type="transmembrane region" description="Helical" evidence="13">
    <location>
        <begin position="114"/>
        <end position="133"/>
    </location>
</feature>
<feature type="repeat" description="Solcar" evidence="10">
    <location>
        <begin position="236"/>
        <end position="338"/>
    </location>
</feature>
<evidence type="ECO:0000256" key="7">
    <source>
        <dbReference type="ARBA" id="ARBA00022989"/>
    </source>
</evidence>
<evidence type="ECO:0000256" key="6">
    <source>
        <dbReference type="ARBA" id="ARBA00022787"/>
    </source>
</evidence>
<evidence type="ECO:0000313" key="18">
    <source>
        <dbReference type="Proteomes" id="UP000663829"/>
    </source>
</evidence>
<keyword evidence="7 13" id="KW-1133">Transmembrane helix</keyword>
<evidence type="ECO:0000256" key="4">
    <source>
        <dbReference type="ARBA" id="ARBA00022692"/>
    </source>
</evidence>
<dbReference type="EMBL" id="CAJNOQ010002710">
    <property type="protein sequence ID" value="CAF0974296.1"/>
    <property type="molecule type" value="Genomic_DNA"/>
</dbReference>
<keyword evidence="4 10" id="KW-0812">Transmembrane</keyword>
<dbReference type="Proteomes" id="UP000682733">
    <property type="component" value="Unassembled WGS sequence"/>
</dbReference>
<dbReference type="GO" id="GO:0090149">
    <property type="term" value="P:mitochondrial membrane fission"/>
    <property type="evidence" value="ECO:0007669"/>
    <property type="project" value="InterPro"/>
</dbReference>
<evidence type="ECO:0000256" key="3">
    <source>
        <dbReference type="ARBA" id="ARBA00022448"/>
    </source>
</evidence>
<proteinExistence type="inferred from homology"/>
<feature type="compositionally biased region" description="Polar residues" evidence="12">
    <location>
        <begin position="345"/>
        <end position="367"/>
    </location>
</feature>
<accession>A0A814EUU4</accession>
<name>A0A814EUU4_9BILA</name>
<dbReference type="OrthoDB" id="2403262at2759"/>
<protein>
    <recommendedName>
        <fullName evidence="19">Solute carrier family 25 member 46</fullName>
    </recommendedName>
</protein>
<comment type="subcellular location">
    <subcellularLocation>
        <location evidence="1">Mitochondrion outer membrane</location>
        <topology evidence="1">Multi-pass membrane protein</topology>
    </subcellularLocation>
</comment>
<dbReference type="InterPro" id="IPR023395">
    <property type="entry name" value="MCP_dom_sf"/>
</dbReference>
<keyword evidence="6" id="KW-1000">Mitochondrion outer membrane</keyword>
<dbReference type="InterPro" id="IPR018108">
    <property type="entry name" value="MCP_transmembrane"/>
</dbReference>
<dbReference type="PROSITE" id="PS50920">
    <property type="entry name" value="SOLCAR"/>
    <property type="match status" value="1"/>
</dbReference>
<evidence type="ECO:0000256" key="9">
    <source>
        <dbReference type="ARBA" id="ARBA00023136"/>
    </source>
</evidence>
<evidence type="ECO:0008006" key="19">
    <source>
        <dbReference type="Google" id="ProtNLM"/>
    </source>
</evidence>
<dbReference type="EMBL" id="CAJOBC010002710">
    <property type="protein sequence ID" value="CAF3747198.1"/>
    <property type="molecule type" value="Genomic_DNA"/>
</dbReference>
<dbReference type="Gene3D" id="1.50.40.10">
    <property type="entry name" value="Mitochondrial carrier domain"/>
    <property type="match status" value="1"/>
</dbReference>
<evidence type="ECO:0000256" key="13">
    <source>
        <dbReference type="SAM" id="Phobius"/>
    </source>
</evidence>
<dbReference type="SUPFAM" id="SSF103506">
    <property type="entry name" value="Mitochondrial carrier"/>
    <property type="match status" value="1"/>
</dbReference>
<evidence type="ECO:0000313" key="17">
    <source>
        <dbReference type="EMBL" id="CAF3855737.1"/>
    </source>
</evidence>
<dbReference type="Pfam" id="PF00153">
    <property type="entry name" value="Mito_carr"/>
    <property type="match status" value="1"/>
</dbReference>
<gene>
    <name evidence="14" type="ORF">GPM918_LOCUS12404</name>
    <name evidence="15" type="ORF">OVA965_LOCUS18970</name>
    <name evidence="16" type="ORF">SRO942_LOCUS12405</name>
    <name evidence="17" type="ORF">TMI583_LOCUS18982</name>
</gene>
<dbReference type="InterPro" id="IPR039158">
    <property type="entry name" value="SLC25A46"/>
</dbReference>
<comment type="caution">
    <text evidence="14">The sequence shown here is derived from an EMBL/GenBank/DDBJ whole genome shotgun (WGS) entry which is preliminary data.</text>
</comment>
<keyword evidence="18" id="KW-1185">Reference proteome</keyword>
<dbReference type="AlphaFoldDB" id="A0A814EUU4"/>
<organism evidence="14 18">
    <name type="scientific">Didymodactylos carnosus</name>
    <dbReference type="NCBI Taxonomy" id="1234261"/>
    <lineage>
        <taxon>Eukaryota</taxon>
        <taxon>Metazoa</taxon>
        <taxon>Spiralia</taxon>
        <taxon>Gnathifera</taxon>
        <taxon>Rotifera</taxon>
        <taxon>Eurotatoria</taxon>
        <taxon>Bdelloidea</taxon>
        <taxon>Philodinida</taxon>
        <taxon>Philodinidae</taxon>
        <taxon>Didymodactylos</taxon>
    </lineage>
</organism>
<evidence type="ECO:0000256" key="1">
    <source>
        <dbReference type="ARBA" id="ARBA00004374"/>
    </source>
</evidence>
<evidence type="ECO:0000256" key="2">
    <source>
        <dbReference type="ARBA" id="ARBA00006375"/>
    </source>
</evidence>
<evidence type="ECO:0000256" key="10">
    <source>
        <dbReference type="PROSITE-ProRule" id="PRU00282"/>
    </source>
</evidence>
<dbReference type="EMBL" id="CAJNOK010009614">
    <property type="protein sequence ID" value="CAF1094281.1"/>
    <property type="molecule type" value="Genomic_DNA"/>
</dbReference>
<dbReference type="Proteomes" id="UP000677228">
    <property type="component" value="Unassembled WGS sequence"/>
</dbReference>
<evidence type="ECO:0000256" key="11">
    <source>
        <dbReference type="RuleBase" id="RU000488"/>
    </source>
</evidence>
<keyword evidence="5" id="KW-0677">Repeat</keyword>
<dbReference type="Proteomes" id="UP000663829">
    <property type="component" value="Unassembled WGS sequence"/>
</dbReference>
<evidence type="ECO:0000313" key="16">
    <source>
        <dbReference type="EMBL" id="CAF3747198.1"/>
    </source>
</evidence>
<dbReference type="Proteomes" id="UP000681722">
    <property type="component" value="Unassembled WGS sequence"/>
</dbReference>
<keyword evidence="9 10" id="KW-0472">Membrane</keyword>
<reference evidence="14" key="1">
    <citation type="submission" date="2021-02" db="EMBL/GenBank/DDBJ databases">
        <authorList>
            <person name="Nowell W R."/>
        </authorList>
    </citation>
    <scope>NUCLEOTIDE SEQUENCE</scope>
</reference>
<sequence>MLIDSKQAASNYAAGLRIASLFSEYVLLYPLDVLRRQTQINNEAMKYHLTPVTVFPVLFKISAQGPASQWKGILSSLAYHGLVIATDNFIQEILPAKKTKDSRTSKIRRIIRDVLVRTVAYAIVSPIYYVMIIESVQSISASDGNMLDGLRDTLIRFIPMTNPSRAKMLPIWKILLPSIGLMTGRYLCQKILYKIILPTLNAIQETDRYRKIKQRRMAHLSIDEDYELEENVLLFETTYASIIARVASAFLSQAIFYPIETVVHRLHVQGVRAIIDNTDTGVGVLPINSSYSGFMNCLRSIEETEGSSGLYKGFGCILLKFSFLYGGMLLAHGVAKKFIQPTSSPIQSPMTQSPPNWKQTPLTTADSEATRRW</sequence>
<evidence type="ECO:0000313" key="14">
    <source>
        <dbReference type="EMBL" id="CAF0974296.1"/>
    </source>
</evidence>